<evidence type="ECO:0000256" key="4">
    <source>
        <dbReference type="ARBA" id="ARBA00023163"/>
    </source>
</evidence>
<keyword evidence="3" id="KW-0238">DNA-binding</keyword>
<dbReference type="Proteomes" id="UP001597493">
    <property type="component" value="Unassembled WGS sequence"/>
</dbReference>
<evidence type="ECO:0000256" key="1">
    <source>
        <dbReference type="ARBA" id="ARBA00022491"/>
    </source>
</evidence>
<dbReference type="InterPro" id="IPR000551">
    <property type="entry name" value="MerR-type_HTH_dom"/>
</dbReference>
<organism evidence="6 7">
    <name type="scientific">Paenibacillus thailandensis</name>
    <dbReference type="NCBI Taxonomy" id="393250"/>
    <lineage>
        <taxon>Bacteria</taxon>
        <taxon>Bacillati</taxon>
        <taxon>Bacillota</taxon>
        <taxon>Bacilli</taxon>
        <taxon>Bacillales</taxon>
        <taxon>Paenibacillaceae</taxon>
        <taxon>Paenibacillus</taxon>
    </lineage>
</organism>
<dbReference type="PANTHER" id="PTHR30204:SF69">
    <property type="entry name" value="MERR-FAMILY TRANSCRIPTIONAL REGULATOR"/>
    <property type="match status" value="1"/>
</dbReference>
<keyword evidence="4" id="KW-0804">Transcription</keyword>
<dbReference type="InterPro" id="IPR047057">
    <property type="entry name" value="MerR_fam"/>
</dbReference>
<name>A0ABW5R0U4_9BACL</name>
<dbReference type="SUPFAM" id="SSF46955">
    <property type="entry name" value="Putative DNA-binding domain"/>
    <property type="match status" value="1"/>
</dbReference>
<gene>
    <name evidence="6" type="ORF">ACFSW5_19340</name>
</gene>
<dbReference type="Gene3D" id="1.10.1660.10">
    <property type="match status" value="1"/>
</dbReference>
<dbReference type="PROSITE" id="PS00552">
    <property type="entry name" value="HTH_MERR_1"/>
    <property type="match status" value="1"/>
</dbReference>
<dbReference type="InterPro" id="IPR009061">
    <property type="entry name" value="DNA-bd_dom_put_sf"/>
</dbReference>
<dbReference type="SMART" id="SM00422">
    <property type="entry name" value="HTH_MERR"/>
    <property type="match status" value="1"/>
</dbReference>
<reference evidence="7" key="1">
    <citation type="journal article" date="2019" name="Int. J. Syst. Evol. Microbiol.">
        <title>The Global Catalogue of Microorganisms (GCM) 10K type strain sequencing project: providing services to taxonomists for standard genome sequencing and annotation.</title>
        <authorList>
            <consortium name="The Broad Institute Genomics Platform"/>
            <consortium name="The Broad Institute Genome Sequencing Center for Infectious Disease"/>
            <person name="Wu L."/>
            <person name="Ma J."/>
        </authorList>
    </citation>
    <scope>NUCLEOTIDE SEQUENCE [LARGE SCALE GENOMIC DNA]</scope>
    <source>
        <strain evidence="7">TISTR 1827</strain>
    </source>
</reference>
<evidence type="ECO:0000256" key="3">
    <source>
        <dbReference type="ARBA" id="ARBA00023125"/>
    </source>
</evidence>
<dbReference type="Pfam" id="PF13411">
    <property type="entry name" value="MerR_1"/>
    <property type="match status" value="1"/>
</dbReference>
<dbReference type="PRINTS" id="PR00040">
    <property type="entry name" value="HTHMERR"/>
</dbReference>
<dbReference type="CDD" id="cd01109">
    <property type="entry name" value="HTH_YyaN"/>
    <property type="match status" value="1"/>
</dbReference>
<comment type="caution">
    <text evidence="6">The sequence shown here is derived from an EMBL/GenBank/DDBJ whole genome shotgun (WGS) entry which is preliminary data.</text>
</comment>
<evidence type="ECO:0000313" key="7">
    <source>
        <dbReference type="Proteomes" id="UP001597493"/>
    </source>
</evidence>
<protein>
    <submittedName>
        <fullName evidence="6">MerR family transcriptional regulator</fullName>
    </submittedName>
</protein>
<sequence>MIYTIGQVSELTGLSIHTLRYYEKEGLLPSISRNGSGMRRYAEKDLEALEFIGCLRATGMTISDIKRFVHHTAIDQRLAVLEKQKETVMAKMDELLAYQNMIDRKIDLYMKMRLQQETLS</sequence>
<keyword evidence="1" id="KW-0678">Repressor</keyword>
<proteinExistence type="predicted"/>
<keyword evidence="2" id="KW-0805">Transcription regulation</keyword>
<dbReference type="RefSeq" id="WP_379276654.1">
    <property type="nucleotide sequence ID" value="NZ_JBHUGT010000021.1"/>
</dbReference>
<keyword evidence="7" id="KW-1185">Reference proteome</keyword>
<evidence type="ECO:0000313" key="6">
    <source>
        <dbReference type="EMBL" id="MFD2662413.1"/>
    </source>
</evidence>
<evidence type="ECO:0000256" key="2">
    <source>
        <dbReference type="ARBA" id="ARBA00023015"/>
    </source>
</evidence>
<dbReference type="PANTHER" id="PTHR30204">
    <property type="entry name" value="REDOX-CYCLING DRUG-SENSING TRANSCRIPTIONAL ACTIVATOR SOXR"/>
    <property type="match status" value="1"/>
</dbReference>
<evidence type="ECO:0000259" key="5">
    <source>
        <dbReference type="PROSITE" id="PS50937"/>
    </source>
</evidence>
<feature type="domain" description="HTH merR-type" evidence="5">
    <location>
        <begin position="1"/>
        <end position="71"/>
    </location>
</feature>
<dbReference type="EMBL" id="JBHUMY010000027">
    <property type="protein sequence ID" value="MFD2662413.1"/>
    <property type="molecule type" value="Genomic_DNA"/>
</dbReference>
<accession>A0ABW5R0U4</accession>
<dbReference type="PROSITE" id="PS50937">
    <property type="entry name" value="HTH_MERR_2"/>
    <property type="match status" value="1"/>
</dbReference>